<sequence length="119" mass="13796">MQESNTQIDQQKLTNCIANYFAARIVLNEPRRASSNELDTAKKTLKLTHDNLVFLDFLPDESFFKELSEGMDRHLEIINGQDGCMPFSDRERCFTVPGSIIQFVLSNFYSTWFHNLNRA</sequence>
<dbReference type="Proteomes" id="UP000617171">
    <property type="component" value="Unassembled WGS sequence"/>
</dbReference>
<organism evidence="1 2">
    <name type="scientific">Pseudomonas tehranensis</name>
    <dbReference type="NCBI Taxonomy" id="2745502"/>
    <lineage>
        <taxon>Bacteria</taxon>
        <taxon>Pseudomonadati</taxon>
        <taxon>Pseudomonadota</taxon>
        <taxon>Gammaproteobacteria</taxon>
        <taxon>Pseudomonadales</taxon>
        <taxon>Pseudomonadaceae</taxon>
        <taxon>Pseudomonas</taxon>
    </lineage>
</organism>
<reference evidence="1 2" key="1">
    <citation type="journal article" date="2020" name="Microorganisms">
        <title>Reliable Identification of Environmental Pseudomonas Isolates Using the rpoD Gene.</title>
        <authorList>
            <consortium name="The Broad Institute Genome Sequencing Platform"/>
            <person name="Girard L."/>
            <person name="Lood C."/>
            <person name="Rokni-Zadeh H."/>
            <person name="van Noort V."/>
            <person name="Lavigne R."/>
            <person name="De Mot R."/>
        </authorList>
    </citation>
    <scope>NUCLEOTIDE SEQUENCE [LARGE SCALE GENOMIC DNA]</scope>
    <source>
        <strain evidence="1 2">SWRI196</strain>
    </source>
</reference>
<keyword evidence="2" id="KW-1185">Reference proteome</keyword>
<comment type="caution">
    <text evidence="1">The sequence shown here is derived from an EMBL/GenBank/DDBJ whole genome shotgun (WGS) entry which is preliminary data.</text>
</comment>
<evidence type="ECO:0000313" key="2">
    <source>
        <dbReference type="Proteomes" id="UP000617171"/>
    </source>
</evidence>
<name>A0ABR6ULF1_9PSED</name>
<dbReference type="RefSeq" id="WP_186653623.1">
    <property type="nucleotide sequence ID" value="NZ_JABWQV010000003.1"/>
</dbReference>
<accession>A0ABR6ULF1</accession>
<evidence type="ECO:0000313" key="1">
    <source>
        <dbReference type="EMBL" id="MBC3345426.1"/>
    </source>
</evidence>
<proteinExistence type="predicted"/>
<dbReference type="EMBL" id="JABWQV010000003">
    <property type="protein sequence ID" value="MBC3345426.1"/>
    <property type="molecule type" value="Genomic_DNA"/>
</dbReference>
<protein>
    <submittedName>
        <fullName evidence="1">Uncharacterized protein</fullName>
    </submittedName>
</protein>
<gene>
    <name evidence="1" type="ORF">HU811_02100</name>
</gene>